<dbReference type="AlphaFoldDB" id="A0A2V2MWC0"/>
<gene>
    <name evidence="2" type="ORF">DLD82_12060</name>
</gene>
<proteinExistence type="predicted"/>
<feature type="transmembrane region" description="Helical" evidence="1">
    <location>
        <begin position="27"/>
        <end position="46"/>
    </location>
</feature>
<dbReference type="OrthoDB" id="81881at2157"/>
<keyword evidence="1" id="KW-0472">Membrane</keyword>
<name>A0A2V2MWC0_9EURY</name>
<comment type="caution">
    <text evidence="2">The sequence shown here is derived from an EMBL/GenBank/DDBJ whole genome shotgun (WGS) entry which is preliminary data.</text>
</comment>
<dbReference type="GeneID" id="97608569"/>
<dbReference type="Proteomes" id="UP000245934">
    <property type="component" value="Unassembled WGS sequence"/>
</dbReference>
<sequence>MSLEFIIGLIILVIGTGACAFPRDREYLTRIINLEIPAFGLLLVALSFDETLALLTFIAVSTLTTFVLVMLVERKVTS</sequence>
<dbReference type="RefSeq" id="WP_109941375.1">
    <property type="nucleotide sequence ID" value="NZ_CP176366.1"/>
</dbReference>
<dbReference type="Pfam" id="PF09880">
    <property type="entry name" value="EhaE"/>
    <property type="match status" value="1"/>
</dbReference>
<keyword evidence="3" id="KW-1185">Reference proteome</keyword>
<protein>
    <submittedName>
        <fullName evidence="2">DUF2107 domain-containing protein</fullName>
    </submittedName>
</protein>
<evidence type="ECO:0000256" key="1">
    <source>
        <dbReference type="SAM" id="Phobius"/>
    </source>
</evidence>
<evidence type="ECO:0000313" key="3">
    <source>
        <dbReference type="Proteomes" id="UP000245934"/>
    </source>
</evidence>
<dbReference type="InterPro" id="IPR011317">
    <property type="entry name" value="Prd_NiFe_hyd_3_EhaE"/>
</dbReference>
<accession>A0A2V2MWC0</accession>
<feature type="transmembrane region" description="Helical" evidence="1">
    <location>
        <begin position="52"/>
        <end position="72"/>
    </location>
</feature>
<organism evidence="2 3">
    <name type="scientific">Methanospirillum stamsii</name>
    <dbReference type="NCBI Taxonomy" id="1277351"/>
    <lineage>
        <taxon>Archaea</taxon>
        <taxon>Methanobacteriati</taxon>
        <taxon>Methanobacteriota</taxon>
        <taxon>Stenosarchaea group</taxon>
        <taxon>Methanomicrobia</taxon>
        <taxon>Methanomicrobiales</taxon>
        <taxon>Methanospirillaceae</taxon>
        <taxon>Methanospirillum</taxon>
    </lineage>
</organism>
<reference evidence="2 3" key="1">
    <citation type="submission" date="2018-05" db="EMBL/GenBank/DDBJ databases">
        <title>Draft genome of Methanospirillum stamsii Pt1.</title>
        <authorList>
            <person name="Dueholm M.S."/>
            <person name="Nielsen P.H."/>
            <person name="Bakmann L.F."/>
            <person name="Otzen D.E."/>
        </authorList>
    </citation>
    <scope>NUCLEOTIDE SEQUENCE [LARGE SCALE GENOMIC DNA]</scope>
    <source>
        <strain evidence="2 3">Pt1</strain>
    </source>
</reference>
<keyword evidence="1" id="KW-1133">Transmembrane helix</keyword>
<dbReference type="EMBL" id="QGMZ01000026">
    <property type="protein sequence ID" value="PWR72464.1"/>
    <property type="molecule type" value="Genomic_DNA"/>
</dbReference>
<evidence type="ECO:0000313" key="2">
    <source>
        <dbReference type="EMBL" id="PWR72464.1"/>
    </source>
</evidence>
<keyword evidence="1" id="KW-0812">Transmembrane</keyword>
<feature type="transmembrane region" description="Helical" evidence="1">
    <location>
        <begin position="6"/>
        <end position="22"/>
    </location>
</feature>